<dbReference type="CDD" id="cd01647">
    <property type="entry name" value="RT_LTR"/>
    <property type="match status" value="1"/>
</dbReference>
<dbReference type="Gene3D" id="3.30.70.270">
    <property type="match status" value="2"/>
</dbReference>
<dbReference type="Proteomes" id="UP000305883">
    <property type="component" value="Unassembled WGS sequence"/>
</dbReference>
<evidence type="ECO:0000313" key="11">
    <source>
        <dbReference type="Proteomes" id="UP000305883"/>
    </source>
</evidence>
<evidence type="ECO:0000256" key="1">
    <source>
        <dbReference type="ARBA" id="ARBA00004173"/>
    </source>
</evidence>
<dbReference type="PROSITE" id="PS50878">
    <property type="entry name" value="RT_POL"/>
    <property type="match status" value="1"/>
</dbReference>
<dbReference type="GO" id="GO:0003964">
    <property type="term" value="F:RNA-directed DNA polymerase activity"/>
    <property type="evidence" value="ECO:0007669"/>
    <property type="project" value="UniProtKB-KW"/>
</dbReference>
<dbReference type="Pfam" id="PF17917">
    <property type="entry name" value="RT_RNaseH"/>
    <property type="match status" value="1"/>
</dbReference>
<dbReference type="OrthoDB" id="5152741at2759"/>
<evidence type="ECO:0000256" key="5">
    <source>
        <dbReference type="ARBA" id="ARBA00022759"/>
    </source>
</evidence>
<comment type="caution">
    <text evidence="10">The sequence shown here is derived from an EMBL/GenBank/DDBJ whole genome shotgun (WGS) entry which is preliminary data.</text>
</comment>
<dbReference type="FunFam" id="3.30.70.270:FF:000003">
    <property type="entry name" value="Transposon Ty3-G Gag-Pol polyprotein"/>
    <property type="match status" value="1"/>
</dbReference>
<keyword evidence="6" id="KW-0378">Hydrolase</keyword>
<evidence type="ECO:0000256" key="3">
    <source>
        <dbReference type="ARBA" id="ARBA00022695"/>
    </source>
</evidence>
<feature type="domain" description="Reverse transcriptase" evidence="9">
    <location>
        <begin position="1"/>
        <end position="104"/>
    </location>
</feature>
<reference evidence="10 11" key="1">
    <citation type="journal article" date="2019" name="Genome Biol. Evol.">
        <title>Genomic Plasticity Mediated by Transposable Elements in the Plant Pathogenic Fungus Colletotrichum higginsianum.</title>
        <authorList>
            <person name="Tsushima A."/>
            <person name="Gan P."/>
            <person name="Kumakura N."/>
            <person name="Narusaka M."/>
            <person name="Takano Y."/>
            <person name="Narusaka Y."/>
            <person name="Shirasu K."/>
        </authorList>
    </citation>
    <scope>NUCLEOTIDE SEQUENCE [LARGE SCALE GENOMIC DNA]</scope>
    <source>
        <strain evidence="10 11">MAFF305635-RFP</strain>
    </source>
</reference>
<keyword evidence="2" id="KW-0808">Transferase</keyword>
<gene>
    <name evidence="10" type="ORF">CH35J_003409</name>
</gene>
<keyword evidence="5" id="KW-0255">Endonuclease</keyword>
<dbReference type="InterPro" id="IPR043502">
    <property type="entry name" value="DNA/RNA_pol_sf"/>
</dbReference>
<dbReference type="CDD" id="cd09274">
    <property type="entry name" value="RNase_HI_RT_Ty3"/>
    <property type="match status" value="1"/>
</dbReference>
<dbReference type="Pfam" id="PF00078">
    <property type="entry name" value="RVT_1"/>
    <property type="match status" value="1"/>
</dbReference>
<evidence type="ECO:0000256" key="8">
    <source>
        <dbReference type="ARBA" id="ARBA00023128"/>
    </source>
</evidence>
<keyword evidence="8" id="KW-0496">Mitochondrion</keyword>
<evidence type="ECO:0000313" key="10">
    <source>
        <dbReference type="EMBL" id="TID01721.1"/>
    </source>
</evidence>
<keyword evidence="3" id="KW-0548">Nucleotidyltransferase</keyword>
<dbReference type="AlphaFoldDB" id="A0A4T0W8C3"/>
<name>A0A4T0W8C3_9PEZI</name>
<dbReference type="PANTHER" id="PTHR37984">
    <property type="entry name" value="PROTEIN CBG26694"/>
    <property type="match status" value="1"/>
</dbReference>
<organism evidence="10 11">
    <name type="scientific">Colletotrichum higginsianum</name>
    <dbReference type="NCBI Taxonomy" id="80884"/>
    <lineage>
        <taxon>Eukaryota</taxon>
        <taxon>Fungi</taxon>
        <taxon>Dikarya</taxon>
        <taxon>Ascomycota</taxon>
        <taxon>Pezizomycotina</taxon>
        <taxon>Sordariomycetes</taxon>
        <taxon>Hypocreomycetidae</taxon>
        <taxon>Glomerellales</taxon>
        <taxon>Glomerellaceae</taxon>
        <taxon>Colletotrichum</taxon>
        <taxon>Colletotrichum destructivum species complex</taxon>
    </lineage>
</organism>
<dbReference type="SUPFAM" id="SSF56672">
    <property type="entry name" value="DNA/RNA polymerases"/>
    <property type="match status" value="1"/>
</dbReference>
<keyword evidence="7" id="KW-0695">RNA-directed DNA polymerase</keyword>
<protein>
    <submittedName>
        <fullName evidence="10">Transposon Tf2-6 polyprotein</fullName>
    </submittedName>
</protein>
<dbReference type="FunFam" id="3.30.70.270:FF:000063">
    <property type="entry name" value="Zinc knuckle domaincontaining protein"/>
    <property type="match status" value="1"/>
</dbReference>
<dbReference type="EMBL" id="MWPZ01000003">
    <property type="protein sequence ID" value="TID01721.1"/>
    <property type="molecule type" value="Genomic_DNA"/>
</dbReference>
<evidence type="ECO:0000259" key="9">
    <source>
        <dbReference type="PROSITE" id="PS50878"/>
    </source>
</evidence>
<dbReference type="GO" id="GO:0016787">
    <property type="term" value="F:hydrolase activity"/>
    <property type="evidence" value="ECO:0007669"/>
    <property type="project" value="UniProtKB-KW"/>
</dbReference>
<dbReference type="Gene3D" id="3.10.10.10">
    <property type="entry name" value="HIV Type 1 Reverse Transcriptase, subunit A, domain 1"/>
    <property type="match status" value="1"/>
</dbReference>
<dbReference type="GO" id="GO:0004519">
    <property type="term" value="F:endonuclease activity"/>
    <property type="evidence" value="ECO:0007669"/>
    <property type="project" value="UniProtKB-KW"/>
</dbReference>
<dbReference type="InterPro" id="IPR043128">
    <property type="entry name" value="Rev_trsase/Diguanyl_cyclase"/>
</dbReference>
<evidence type="ECO:0000256" key="4">
    <source>
        <dbReference type="ARBA" id="ARBA00022722"/>
    </source>
</evidence>
<dbReference type="InterPro" id="IPR000477">
    <property type="entry name" value="RT_dom"/>
</dbReference>
<keyword evidence="4" id="KW-0540">Nuclease</keyword>
<evidence type="ECO:0000256" key="6">
    <source>
        <dbReference type="ARBA" id="ARBA00022801"/>
    </source>
</evidence>
<dbReference type="InterPro" id="IPR041373">
    <property type="entry name" value="RT_RNaseH"/>
</dbReference>
<comment type="subcellular location">
    <subcellularLocation>
        <location evidence="1">Mitochondrion</location>
    </subcellularLocation>
</comment>
<proteinExistence type="predicted"/>
<sequence>MKEGEEWKTAFRTRKGLFEYLVMPFGLTNAPATFQTMINHVLSEFIDIFVVVYLDDILIFSPTLELHKEHVHQVLQKLQEAKLLVEAEKCEFHTQRVDFLGYTITPGQIEMEAKKVQAVRDWPTPQNVKDVQSFLGFVNFYRRFLKSYAGSVQCIQNLTRKDTPFEWTKERNDAFEKVKQQVSSEPVTRIPDPNKPFEVETDASDFAMGGQLGQRDEEGRLHPCAFFSKAFHGPELNYQIHDKELMAIIEAFHEWRPQLSGTKHEVLVYTDHKNLAHFTTSKNLNKRQVRWSEFLSEYNFRIIYRKGTDNGRADALSRRTDHEVPVPEETQVILKTDKNGDLVPAQKLLMIARRVMHTDTKELPRPGNEFDNTTTSE</sequence>
<evidence type="ECO:0000256" key="2">
    <source>
        <dbReference type="ARBA" id="ARBA00022679"/>
    </source>
</evidence>
<dbReference type="GO" id="GO:0005739">
    <property type="term" value="C:mitochondrion"/>
    <property type="evidence" value="ECO:0007669"/>
    <property type="project" value="UniProtKB-SubCell"/>
</dbReference>
<dbReference type="PANTHER" id="PTHR37984:SF5">
    <property type="entry name" value="PROTEIN NYNRIN-LIKE"/>
    <property type="match status" value="1"/>
</dbReference>
<accession>A0A4T0W8C3</accession>
<evidence type="ECO:0000256" key="7">
    <source>
        <dbReference type="ARBA" id="ARBA00022918"/>
    </source>
</evidence>
<dbReference type="InterPro" id="IPR050951">
    <property type="entry name" value="Retrovirus_Pol_polyprotein"/>
</dbReference>